<reference evidence="1" key="1">
    <citation type="submission" date="2022-05" db="EMBL/GenBank/DDBJ databases">
        <title>Chromosome-level genome of Chaenocephalus aceratus.</title>
        <authorList>
            <person name="Park H."/>
        </authorList>
    </citation>
    <scope>NUCLEOTIDE SEQUENCE</scope>
    <source>
        <strain evidence="1">KU_202001</strain>
    </source>
</reference>
<evidence type="ECO:0000313" key="1">
    <source>
        <dbReference type="EMBL" id="KAI4833339.1"/>
    </source>
</evidence>
<evidence type="ECO:0000313" key="2">
    <source>
        <dbReference type="Proteomes" id="UP001057452"/>
    </source>
</evidence>
<name>A0ACB9Y1J9_CHAAC</name>
<dbReference type="EMBL" id="CM043785">
    <property type="protein sequence ID" value="KAI4833339.1"/>
    <property type="molecule type" value="Genomic_DNA"/>
</dbReference>
<sequence>MTTIFLNHVFHFAFVYNLFHMIYYFM</sequence>
<protein>
    <submittedName>
        <fullName evidence="1">Uncharacterized protein</fullName>
    </submittedName>
</protein>
<gene>
    <name evidence="1" type="ORF">KUCAC02_016247</name>
</gene>
<keyword evidence="2" id="KW-1185">Reference proteome</keyword>
<accession>A0ACB9Y1J9</accession>
<dbReference type="Proteomes" id="UP001057452">
    <property type="component" value="Chromosome 1"/>
</dbReference>
<comment type="caution">
    <text evidence="1">The sequence shown here is derived from an EMBL/GenBank/DDBJ whole genome shotgun (WGS) entry which is preliminary data.</text>
</comment>
<organism evidence="1 2">
    <name type="scientific">Chaenocephalus aceratus</name>
    <name type="common">Blackfin icefish</name>
    <name type="synonym">Chaenichthys aceratus</name>
    <dbReference type="NCBI Taxonomy" id="36190"/>
    <lineage>
        <taxon>Eukaryota</taxon>
        <taxon>Metazoa</taxon>
        <taxon>Chordata</taxon>
        <taxon>Craniata</taxon>
        <taxon>Vertebrata</taxon>
        <taxon>Euteleostomi</taxon>
        <taxon>Actinopterygii</taxon>
        <taxon>Neopterygii</taxon>
        <taxon>Teleostei</taxon>
        <taxon>Neoteleostei</taxon>
        <taxon>Acanthomorphata</taxon>
        <taxon>Eupercaria</taxon>
        <taxon>Perciformes</taxon>
        <taxon>Notothenioidei</taxon>
        <taxon>Channichthyidae</taxon>
        <taxon>Chaenocephalus</taxon>
    </lineage>
</organism>
<proteinExistence type="predicted"/>